<protein>
    <submittedName>
        <fullName evidence="1">Uncharacterized protein</fullName>
    </submittedName>
</protein>
<evidence type="ECO:0000313" key="1">
    <source>
        <dbReference type="EMBL" id="UNO48773.1"/>
    </source>
</evidence>
<dbReference type="KEGG" id="aaco:K1I37_19370"/>
<name>T0CVB6_ALIAG</name>
<dbReference type="AlphaFoldDB" id="T0CVB6"/>
<dbReference type="OrthoDB" id="9785745at2"/>
<accession>T0CVB6</accession>
<reference evidence="2" key="1">
    <citation type="journal article" date="2022" name="G3 (Bethesda)">
        <title>Unveiling the complete genome sequence of Alicyclobacillus acidoterrestris DSM 3922T, a taint-producing strain.</title>
        <authorList>
            <person name="Leonardo I.C."/>
            <person name="Barreto Crespo M.T."/>
            <person name="Gaspar F.B."/>
        </authorList>
    </citation>
    <scope>NUCLEOTIDE SEQUENCE [LARGE SCALE GENOMIC DNA]</scope>
    <source>
        <strain evidence="2">DSM 3922</strain>
    </source>
</reference>
<gene>
    <name evidence="1" type="ORF">K1I37_19370</name>
</gene>
<dbReference type="eggNOG" id="COG0583">
    <property type="taxonomic scope" value="Bacteria"/>
</dbReference>
<sequence>MLSEHPEIQIKDAIHHYNMDVFNRCEVNGAVLLTLDGWEDVHPSLVTIPVDWAYAIPYGAQYFAESSNNVQRFLKACQEADIHVP</sequence>
<evidence type="ECO:0000313" key="2">
    <source>
        <dbReference type="Proteomes" id="UP000829401"/>
    </source>
</evidence>
<accession>A0A9E7CVW4</accession>
<dbReference type="Proteomes" id="UP000829401">
    <property type="component" value="Chromosome"/>
</dbReference>
<dbReference type="RefSeq" id="WP_021297654.1">
    <property type="nucleotide sequence ID" value="NZ_AURB01000158.1"/>
</dbReference>
<organism evidence="1 2">
    <name type="scientific">Alicyclobacillus acidoterrestris (strain ATCC 49025 / DSM 3922 / CIP 106132 / NCIMB 13137 / GD3B)</name>
    <dbReference type="NCBI Taxonomy" id="1356854"/>
    <lineage>
        <taxon>Bacteria</taxon>
        <taxon>Bacillati</taxon>
        <taxon>Bacillota</taxon>
        <taxon>Bacilli</taxon>
        <taxon>Bacillales</taxon>
        <taxon>Alicyclobacillaceae</taxon>
        <taxon>Alicyclobacillus</taxon>
    </lineage>
</organism>
<keyword evidence="2" id="KW-1185">Reference proteome</keyword>
<proteinExistence type="predicted"/>
<dbReference type="STRING" id="1356854.N007_12990"/>
<dbReference type="EMBL" id="CP080467">
    <property type="protein sequence ID" value="UNO48773.1"/>
    <property type="molecule type" value="Genomic_DNA"/>
</dbReference>